<protein>
    <submittedName>
        <fullName evidence="2">Uncharacterized protein</fullName>
    </submittedName>
</protein>
<dbReference type="EMBL" id="ML179612">
    <property type="protein sequence ID" value="THU84232.1"/>
    <property type="molecule type" value="Genomic_DNA"/>
</dbReference>
<name>A0A4S8L6G2_DENBC</name>
<evidence type="ECO:0000256" key="1">
    <source>
        <dbReference type="SAM" id="Phobius"/>
    </source>
</evidence>
<evidence type="ECO:0000313" key="2">
    <source>
        <dbReference type="EMBL" id="THU84232.1"/>
    </source>
</evidence>
<keyword evidence="1" id="KW-0812">Transmembrane</keyword>
<organism evidence="2 3">
    <name type="scientific">Dendrothele bispora (strain CBS 962.96)</name>
    <dbReference type="NCBI Taxonomy" id="1314807"/>
    <lineage>
        <taxon>Eukaryota</taxon>
        <taxon>Fungi</taxon>
        <taxon>Dikarya</taxon>
        <taxon>Basidiomycota</taxon>
        <taxon>Agaricomycotina</taxon>
        <taxon>Agaricomycetes</taxon>
        <taxon>Agaricomycetidae</taxon>
        <taxon>Agaricales</taxon>
        <taxon>Agaricales incertae sedis</taxon>
        <taxon>Dendrothele</taxon>
    </lineage>
</organism>
<proteinExistence type="predicted"/>
<accession>A0A4S8L6G2</accession>
<sequence>MILKFNHIAASTSHPYPYSRSHLWQILSIALKHPLVPGSFLLFSLITGHWVYQLIRIFELVTQIQNNFGSPNIFFANLADRTKVIDTAFLLLSLIASDCIIIYRLWVIWGYHWQVAIIPALTTCGLLACSIGTTYQFSQYQAGDNIFQLTSGRWILSDAVLTL</sequence>
<feature type="transmembrane region" description="Helical" evidence="1">
    <location>
        <begin position="115"/>
        <end position="135"/>
    </location>
</feature>
<evidence type="ECO:0000313" key="3">
    <source>
        <dbReference type="Proteomes" id="UP000297245"/>
    </source>
</evidence>
<dbReference type="AlphaFoldDB" id="A0A4S8L6G2"/>
<reference evidence="2 3" key="1">
    <citation type="journal article" date="2019" name="Nat. Ecol. Evol.">
        <title>Megaphylogeny resolves global patterns of mushroom evolution.</title>
        <authorList>
            <person name="Varga T."/>
            <person name="Krizsan K."/>
            <person name="Foldi C."/>
            <person name="Dima B."/>
            <person name="Sanchez-Garcia M."/>
            <person name="Sanchez-Ramirez S."/>
            <person name="Szollosi G.J."/>
            <person name="Szarkandi J.G."/>
            <person name="Papp V."/>
            <person name="Albert L."/>
            <person name="Andreopoulos W."/>
            <person name="Angelini C."/>
            <person name="Antonin V."/>
            <person name="Barry K.W."/>
            <person name="Bougher N.L."/>
            <person name="Buchanan P."/>
            <person name="Buyck B."/>
            <person name="Bense V."/>
            <person name="Catcheside P."/>
            <person name="Chovatia M."/>
            <person name="Cooper J."/>
            <person name="Damon W."/>
            <person name="Desjardin D."/>
            <person name="Finy P."/>
            <person name="Geml J."/>
            <person name="Haridas S."/>
            <person name="Hughes K."/>
            <person name="Justo A."/>
            <person name="Karasinski D."/>
            <person name="Kautmanova I."/>
            <person name="Kiss B."/>
            <person name="Kocsube S."/>
            <person name="Kotiranta H."/>
            <person name="LaButti K.M."/>
            <person name="Lechner B.E."/>
            <person name="Liimatainen K."/>
            <person name="Lipzen A."/>
            <person name="Lukacs Z."/>
            <person name="Mihaltcheva S."/>
            <person name="Morgado L.N."/>
            <person name="Niskanen T."/>
            <person name="Noordeloos M.E."/>
            <person name="Ohm R.A."/>
            <person name="Ortiz-Santana B."/>
            <person name="Ovrebo C."/>
            <person name="Racz N."/>
            <person name="Riley R."/>
            <person name="Savchenko A."/>
            <person name="Shiryaev A."/>
            <person name="Soop K."/>
            <person name="Spirin V."/>
            <person name="Szebenyi C."/>
            <person name="Tomsovsky M."/>
            <person name="Tulloss R.E."/>
            <person name="Uehling J."/>
            <person name="Grigoriev I.V."/>
            <person name="Vagvolgyi C."/>
            <person name="Papp T."/>
            <person name="Martin F.M."/>
            <person name="Miettinen O."/>
            <person name="Hibbett D.S."/>
            <person name="Nagy L.G."/>
        </authorList>
    </citation>
    <scope>NUCLEOTIDE SEQUENCE [LARGE SCALE GENOMIC DNA]</scope>
    <source>
        <strain evidence="2 3">CBS 962.96</strain>
    </source>
</reference>
<keyword evidence="1" id="KW-0472">Membrane</keyword>
<gene>
    <name evidence="2" type="ORF">K435DRAFT_928571</name>
</gene>
<dbReference type="Proteomes" id="UP000297245">
    <property type="component" value="Unassembled WGS sequence"/>
</dbReference>
<dbReference type="OrthoDB" id="3250682at2759"/>
<feature type="transmembrane region" description="Helical" evidence="1">
    <location>
        <begin position="88"/>
        <end position="109"/>
    </location>
</feature>
<keyword evidence="1" id="KW-1133">Transmembrane helix</keyword>
<keyword evidence="3" id="KW-1185">Reference proteome</keyword>